<evidence type="ECO:0000313" key="2">
    <source>
        <dbReference type="EMBL" id="AVD70385.1"/>
    </source>
</evidence>
<dbReference type="Pfam" id="PF13358">
    <property type="entry name" value="DDE_3"/>
    <property type="match status" value="1"/>
</dbReference>
<dbReference type="Gene3D" id="3.30.420.10">
    <property type="entry name" value="Ribonuclease H-like superfamily/Ribonuclease H"/>
    <property type="match status" value="1"/>
</dbReference>
<dbReference type="Proteomes" id="UP000239867">
    <property type="component" value="Chromosome"/>
</dbReference>
<name>A0A2L1GL37_9BACT</name>
<protein>
    <recommendedName>
        <fullName evidence="1">Tc1-like transposase DDE domain-containing protein</fullName>
    </recommendedName>
</protein>
<dbReference type="EMBL" id="CP021255">
    <property type="protein sequence ID" value="AVD70385.1"/>
    <property type="molecule type" value="Genomic_DNA"/>
</dbReference>
<sequence>MSDAYVWSMRAPALRPGDVVIMDNLSVHKSQAACDAIKARHAEYLLLPAYSPDLGPSEKMWSKVQQLLRGITAGTNEDLVTGTGKALDHVAANDAQGWFRSCGCIQS</sequence>
<organism evidence="2 3">
    <name type="scientific">Desulfobulbus oralis</name>
    <dbReference type="NCBI Taxonomy" id="1986146"/>
    <lineage>
        <taxon>Bacteria</taxon>
        <taxon>Pseudomonadati</taxon>
        <taxon>Thermodesulfobacteriota</taxon>
        <taxon>Desulfobulbia</taxon>
        <taxon>Desulfobulbales</taxon>
        <taxon>Desulfobulbaceae</taxon>
        <taxon>Desulfobulbus</taxon>
    </lineage>
</organism>
<feature type="domain" description="Tc1-like transposase DDE" evidence="1">
    <location>
        <begin position="9"/>
        <end position="73"/>
    </location>
</feature>
<proteinExistence type="predicted"/>
<keyword evidence="3" id="KW-1185">Reference proteome</keyword>
<evidence type="ECO:0000313" key="3">
    <source>
        <dbReference type="Proteomes" id="UP000239867"/>
    </source>
</evidence>
<dbReference type="AlphaFoldDB" id="A0A2L1GL37"/>
<evidence type="ECO:0000259" key="1">
    <source>
        <dbReference type="Pfam" id="PF13358"/>
    </source>
</evidence>
<dbReference type="InterPro" id="IPR036397">
    <property type="entry name" value="RNaseH_sf"/>
</dbReference>
<dbReference type="OrthoDB" id="5504200at2"/>
<reference evidence="2 3" key="1">
    <citation type="journal article" date="2018" name="MBio">
        <title>Insights into the evolution of host association through the isolation and characterization of a novel human periodontal pathobiont, Desulfobulbus oralis.</title>
        <authorList>
            <person name="Cross K.L."/>
            <person name="Chirania P."/>
            <person name="Xiong W."/>
            <person name="Beall C.J."/>
            <person name="Elkins J.G."/>
            <person name="Giannone R.J."/>
            <person name="Griffen A.L."/>
            <person name="Guss A.M."/>
            <person name="Hettich R.L."/>
            <person name="Joshi S.S."/>
            <person name="Mokrzan E.M."/>
            <person name="Martin R.K."/>
            <person name="Zhulin I.B."/>
            <person name="Leys E.J."/>
            <person name="Podar M."/>
        </authorList>
    </citation>
    <scope>NUCLEOTIDE SEQUENCE [LARGE SCALE GENOMIC DNA]</scope>
    <source>
        <strain evidence="2 3">ORNL</strain>
    </source>
</reference>
<accession>A0A2L1GL37</accession>
<gene>
    <name evidence="2" type="ORF">CAY53_01875</name>
</gene>
<dbReference type="InterPro" id="IPR038717">
    <property type="entry name" value="Tc1-like_DDE_dom"/>
</dbReference>
<dbReference type="GO" id="GO:0003676">
    <property type="term" value="F:nucleic acid binding"/>
    <property type="evidence" value="ECO:0007669"/>
    <property type="project" value="InterPro"/>
</dbReference>
<dbReference type="KEGG" id="deo:CAY53_01875"/>